<gene>
    <name evidence="1" type="ORF">Tchar_00790</name>
</gene>
<organism evidence="1 2">
    <name type="scientific">Tepidimonas charontis</name>
    <dbReference type="NCBI Taxonomy" id="2267262"/>
    <lineage>
        <taxon>Bacteria</taxon>
        <taxon>Pseudomonadati</taxon>
        <taxon>Pseudomonadota</taxon>
        <taxon>Betaproteobacteria</taxon>
        <taxon>Burkholderiales</taxon>
        <taxon>Tepidimonas</taxon>
    </lineage>
</organism>
<name>A0A554XHS0_9BURK</name>
<dbReference type="RefSeq" id="WP_144327786.1">
    <property type="nucleotide sequence ID" value="NZ_VJON01000008.1"/>
</dbReference>
<reference evidence="1 2" key="1">
    <citation type="submission" date="2019-07" db="EMBL/GenBank/DDBJ databases">
        <title>Tepidimonas charontis SPSP-6 draft genome.</title>
        <authorList>
            <person name="Da Costa M.S."/>
            <person name="Froufe H.J.C."/>
            <person name="Egas C."/>
            <person name="Albuquerque L."/>
        </authorList>
    </citation>
    <scope>NUCLEOTIDE SEQUENCE [LARGE SCALE GENOMIC DNA]</scope>
    <source>
        <strain evidence="1 2">SPSP-6</strain>
    </source>
</reference>
<dbReference type="InterPro" id="IPR005358">
    <property type="entry name" value="Puta_zinc/iron-chelating_dom"/>
</dbReference>
<dbReference type="Pfam" id="PF03692">
    <property type="entry name" value="CxxCxxCC"/>
    <property type="match status" value="1"/>
</dbReference>
<protein>
    <submittedName>
        <fullName evidence="1">Putative zinc-or iron-chelating domain protein</fullName>
    </submittedName>
</protein>
<keyword evidence="2" id="KW-1185">Reference proteome</keyword>
<dbReference type="EMBL" id="VJON01000008">
    <property type="protein sequence ID" value="TSE35385.1"/>
    <property type="molecule type" value="Genomic_DNA"/>
</dbReference>
<dbReference type="Proteomes" id="UP000318294">
    <property type="component" value="Unassembled WGS sequence"/>
</dbReference>
<sequence length="108" mass="11473">MNACLQCGACCAHFRVDFSCYELASAGGHVPDGLTVEVHGVTVRMRGTDHWPPRCAALTGNVGQRVACAIYEWRPGPCREFAAGSEACDRARARHGLPPLSTSGEAPC</sequence>
<dbReference type="OrthoDB" id="196483at2"/>
<dbReference type="AlphaFoldDB" id="A0A554XHS0"/>
<evidence type="ECO:0000313" key="1">
    <source>
        <dbReference type="EMBL" id="TSE35385.1"/>
    </source>
</evidence>
<evidence type="ECO:0000313" key="2">
    <source>
        <dbReference type="Proteomes" id="UP000318294"/>
    </source>
</evidence>
<proteinExistence type="predicted"/>
<comment type="caution">
    <text evidence="1">The sequence shown here is derived from an EMBL/GenBank/DDBJ whole genome shotgun (WGS) entry which is preliminary data.</text>
</comment>
<accession>A0A554XHS0</accession>